<gene>
    <name evidence="1" type="ORF">SAMN04488029_2214</name>
</gene>
<accession>A0A1W2GDW2</accession>
<protein>
    <submittedName>
        <fullName evidence="1">Uncharacterized protein</fullName>
    </submittedName>
</protein>
<dbReference type="OrthoDB" id="981783at2"/>
<keyword evidence="2" id="KW-1185">Reference proteome</keyword>
<evidence type="ECO:0000313" key="2">
    <source>
        <dbReference type="Proteomes" id="UP000192472"/>
    </source>
</evidence>
<dbReference type="EMBL" id="FWYF01000002">
    <property type="protein sequence ID" value="SMD34860.1"/>
    <property type="molecule type" value="Genomic_DNA"/>
</dbReference>
<reference evidence="1 2" key="1">
    <citation type="submission" date="2017-04" db="EMBL/GenBank/DDBJ databases">
        <authorList>
            <person name="Afonso C.L."/>
            <person name="Miller P.J."/>
            <person name="Scott M.A."/>
            <person name="Spackman E."/>
            <person name="Goraichik I."/>
            <person name="Dimitrov K.M."/>
            <person name="Suarez D.L."/>
            <person name="Swayne D.E."/>
        </authorList>
    </citation>
    <scope>NUCLEOTIDE SEQUENCE [LARGE SCALE GENOMIC DNA]</scope>
    <source>
        <strain evidence="1 2">DSM 26133</strain>
    </source>
</reference>
<dbReference type="Proteomes" id="UP000192472">
    <property type="component" value="Unassembled WGS sequence"/>
</dbReference>
<proteinExistence type="predicted"/>
<sequence length="80" mass="9463">MKCVTNKICYDTKELAEEALIEHRARYYHNENSGPINVYECRDCGSYHFTSQGEVSELIKQNKSKIDASREANYWERKLR</sequence>
<evidence type="ECO:0000313" key="1">
    <source>
        <dbReference type="EMBL" id="SMD34860.1"/>
    </source>
</evidence>
<name>A0A1W2GDW2_REIFA</name>
<dbReference type="AlphaFoldDB" id="A0A1W2GDW2"/>
<organism evidence="1 2">
    <name type="scientific">Reichenbachiella faecimaris</name>
    <dbReference type="NCBI Taxonomy" id="692418"/>
    <lineage>
        <taxon>Bacteria</taxon>
        <taxon>Pseudomonadati</taxon>
        <taxon>Bacteroidota</taxon>
        <taxon>Cytophagia</taxon>
        <taxon>Cytophagales</taxon>
        <taxon>Reichenbachiellaceae</taxon>
        <taxon>Reichenbachiella</taxon>
    </lineage>
</organism>
<dbReference type="STRING" id="692418.SAMN04488029_2214"/>
<dbReference type="RefSeq" id="WP_084372877.1">
    <property type="nucleotide sequence ID" value="NZ_FWYF01000002.1"/>
</dbReference>